<dbReference type="InterPro" id="IPR011990">
    <property type="entry name" value="TPR-like_helical_dom_sf"/>
</dbReference>
<dbReference type="InterPro" id="IPR059106">
    <property type="entry name" value="WHD_MalT"/>
</dbReference>
<dbReference type="EMBL" id="JAELYA010000008">
    <property type="protein sequence ID" value="MBO3277382.1"/>
    <property type="molecule type" value="Genomic_DNA"/>
</dbReference>
<evidence type="ECO:0000256" key="2">
    <source>
        <dbReference type="ARBA" id="ARBA00023125"/>
    </source>
</evidence>
<dbReference type="Gene3D" id="3.40.50.300">
    <property type="entry name" value="P-loop containing nucleotide triphosphate hydrolases"/>
    <property type="match status" value="1"/>
</dbReference>
<dbReference type="InterPro" id="IPR041617">
    <property type="entry name" value="TPR_MalT"/>
</dbReference>
<dbReference type="PANTHER" id="PTHR44688:SF16">
    <property type="entry name" value="DNA-BINDING TRANSCRIPTIONAL ACTIVATOR DEVR_DOSR"/>
    <property type="match status" value="1"/>
</dbReference>
<organism evidence="5 6">
    <name type="scientific">Pseudomonas schmalbachii</name>
    <dbReference type="NCBI Taxonomy" id="2816993"/>
    <lineage>
        <taxon>Bacteria</taxon>
        <taxon>Pseudomonadati</taxon>
        <taxon>Pseudomonadota</taxon>
        <taxon>Gammaproteobacteria</taxon>
        <taxon>Pseudomonadales</taxon>
        <taxon>Pseudomonadaceae</taxon>
        <taxon>Pseudomonas</taxon>
    </lineage>
</organism>
<dbReference type="Pfam" id="PF00196">
    <property type="entry name" value="GerE"/>
    <property type="match status" value="1"/>
</dbReference>
<keyword evidence="1" id="KW-0805">Transcription regulation</keyword>
<dbReference type="InterPro" id="IPR016032">
    <property type="entry name" value="Sig_transdc_resp-reg_C-effctor"/>
</dbReference>
<reference evidence="5 6" key="1">
    <citation type="submission" date="2020-12" db="EMBL/GenBank/DDBJ databases">
        <title>Pseudomonas schmalbachii sp. nov. isolated from millipede gut.</title>
        <authorList>
            <person name="Shelomi M."/>
        </authorList>
    </citation>
    <scope>NUCLEOTIDE SEQUENCE [LARGE SCALE GENOMIC DNA]</scope>
    <source>
        <strain evidence="5 6">Milli4</strain>
    </source>
</reference>
<dbReference type="PANTHER" id="PTHR44688">
    <property type="entry name" value="DNA-BINDING TRANSCRIPTIONAL ACTIVATOR DEVR_DOSR"/>
    <property type="match status" value="1"/>
</dbReference>
<feature type="domain" description="HTH luxR-type" evidence="4">
    <location>
        <begin position="822"/>
        <end position="887"/>
    </location>
</feature>
<dbReference type="RefSeq" id="WP_208315686.1">
    <property type="nucleotide sequence ID" value="NZ_JAELYA010000008.1"/>
</dbReference>
<dbReference type="InterPro" id="IPR027417">
    <property type="entry name" value="P-loop_NTPase"/>
</dbReference>
<evidence type="ECO:0000256" key="3">
    <source>
        <dbReference type="ARBA" id="ARBA00023163"/>
    </source>
</evidence>
<dbReference type="SUPFAM" id="SSF46894">
    <property type="entry name" value="C-terminal effector domain of the bipartite response regulators"/>
    <property type="match status" value="1"/>
</dbReference>
<evidence type="ECO:0000256" key="1">
    <source>
        <dbReference type="ARBA" id="ARBA00023015"/>
    </source>
</evidence>
<dbReference type="InterPro" id="IPR036388">
    <property type="entry name" value="WH-like_DNA-bd_sf"/>
</dbReference>
<evidence type="ECO:0000259" key="4">
    <source>
        <dbReference type="PROSITE" id="PS50043"/>
    </source>
</evidence>
<keyword evidence="6" id="KW-1185">Reference proteome</keyword>
<comment type="caution">
    <text evidence="5">The sequence shown here is derived from an EMBL/GenBank/DDBJ whole genome shotgun (WGS) entry which is preliminary data.</text>
</comment>
<keyword evidence="3" id="KW-0804">Transcription</keyword>
<dbReference type="Pfam" id="PF13191">
    <property type="entry name" value="AAA_16"/>
    <property type="match status" value="1"/>
</dbReference>
<dbReference type="PROSITE" id="PS50043">
    <property type="entry name" value="HTH_LUXR_2"/>
    <property type="match status" value="1"/>
</dbReference>
<name>A0ABS3TUP2_9PSED</name>
<protein>
    <submittedName>
        <fullName evidence="5">AAA family ATPase</fullName>
    </submittedName>
</protein>
<dbReference type="Pfam" id="PF17874">
    <property type="entry name" value="TPR_MalT"/>
    <property type="match status" value="1"/>
</dbReference>
<dbReference type="Pfam" id="PF25873">
    <property type="entry name" value="WHD_MalT"/>
    <property type="match status" value="1"/>
</dbReference>
<dbReference type="Gene3D" id="1.10.10.10">
    <property type="entry name" value="Winged helix-like DNA-binding domain superfamily/Winged helix DNA-binding domain"/>
    <property type="match status" value="1"/>
</dbReference>
<evidence type="ECO:0000313" key="6">
    <source>
        <dbReference type="Proteomes" id="UP000669060"/>
    </source>
</evidence>
<gene>
    <name evidence="5" type="ORF">JFY56_19370</name>
</gene>
<dbReference type="CDD" id="cd06170">
    <property type="entry name" value="LuxR_C_like"/>
    <property type="match status" value="1"/>
</dbReference>
<dbReference type="InterPro" id="IPR041664">
    <property type="entry name" value="AAA_16"/>
</dbReference>
<sequence>MKPTAPLISTKFAPPRIGGHAVLREQLLARLQQGRQSRLLLVTGAAGFGKSTLLAQWRQSLVRDGASVAWLSLSTDDGAPDSFCASLIGALQQAEVPLEDELPWLGMSEATEHLQAIASVLINAIARVNAELYLMLDDFHHAADPAIARLMQALVDGAPHNLHIVIASRTAPGLLLGRLRAMGELCEVDCAELSFDFRESLAFLKAHLDGGIDADTAHSIHELTQGWPIGVQLVSIALKSNPGRRPSIGALLPNSVGLASYLAEDVMAGLPAELIDFLQKISILRRFNEPLAAWVSEAPEASRLIGVIEARNLFLLPVDAGEEHHWFRLHPMFVEFLAQRLQAGDIDVPRLQRRAAEWFEQAGMVEDALHHALLSEDFELVGQLLERLQPTDYSVSHLIRFMRWVERVPRPLLAGHPSLVALCAWGCVVAALPDQAEGWVAVLEAATDPSPWRVQIALMRAVIASQREELPASLELLPPADSLPPERPLLAQVHACVAINCLARLGQYAEARSLLHAPAARALHSSSSEMAFIARFAVANAALLEGNVLEAERIGAPILAQAEALHGRRSTSACLVAATMSEVFYELDRLDEAREALANRLDVLDFAVQGYTICAALCHAQMLLLQVSVREALGHLEKMEVHFRSRGFPRGVVHMLAGQLRMALHCGDWRHAGNLQATLEELAANFRTDNPVDREIVALVALSRARLALFMQDPETSLRALEEVGPFVERYGRGIWRVRRDILQALALDALGEEAQALRCLHAALASGYRFGLRRTFLDEGEALQALLARLELPEDAVLEAYRQSLLPQAPVESPARARRALVDAAASLTPREQDILALLEQPISNKRIALALNLSLDTVKWNLKNIYAKLGVTSRYEAVVAARRRSEG</sequence>
<dbReference type="Proteomes" id="UP000669060">
    <property type="component" value="Unassembled WGS sequence"/>
</dbReference>
<dbReference type="InterPro" id="IPR000792">
    <property type="entry name" value="Tscrpt_reg_LuxR_C"/>
</dbReference>
<dbReference type="SUPFAM" id="SSF52540">
    <property type="entry name" value="P-loop containing nucleoside triphosphate hydrolases"/>
    <property type="match status" value="1"/>
</dbReference>
<evidence type="ECO:0000313" key="5">
    <source>
        <dbReference type="EMBL" id="MBO3277382.1"/>
    </source>
</evidence>
<dbReference type="SMART" id="SM00421">
    <property type="entry name" value="HTH_LUXR"/>
    <property type="match status" value="1"/>
</dbReference>
<keyword evidence="2" id="KW-0238">DNA-binding</keyword>
<proteinExistence type="predicted"/>
<dbReference type="Gene3D" id="1.25.40.10">
    <property type="entry name" value="Tetratricopeptide repeat domain"/>
    <property type="match status" value="1"/>
</dbReference>
<accession>A0ABS3TUP2</accession>